<gene>
    <name evidence="1" type="ORF">MGR_3460</name>
</gene>
<name>A4TXV4_9PROT</name>
<dbReference type="InterPro" id="IPR036249">
    <property type="entry name" value="Thioredoxin-like_sf"/>
</dbReference>
<evidence type="ECO:0000313" key="1">
    <source>
        <dbReference type="EMBL" id="CAM75461.1"/>
    </source>
</evidence>
<dbReference type="SUPFAM" id="SSF52833">
    <property type="entry name" value="Thioredoxin-like"/>
    <property type="match status" value="1"/>
</dbReference>
<dbReference type="CDD" id="cd02980">
    <property type="entry name" value="TRX_Fd_family"/>
    <property type="match status" value="1"/>
</dbReference>
<dbReference type="EMBL" id="CU459003">
    <property type="protein sequence ID" value="CAM75461.1"/>
    <property type="molecule type" value="Genomic_DNA"/>
</dbReference>
<reference evidence="1" key="1">
    <citation type="journal article" date="2007" name="J. Bacteriol.">
        <title>Comparative genome analysis of four magnetotactic bacteria reveals a complex set of group-specific genes implicated in magnetosome biomineralization and function.</title>
        <authorList>
            <person name="Richter M."/>
            <person name="Kube M."/>
            <person name="Bazylinski D.A."/>
            <person name="Lombardot T."/>
            <person name="Gloeckner F.O."/>
            <person name="Reinhardt R."/>
            <person name="Schueler D."/>
        </authorList>
    </citation>
    <scope>NUCLEOTIDE SEQUENCE</scope>
    <source>
        <strain evidence="1">MSR-1</strain>
    </source>
</reference>
<organism evidence="1">
    <name type="scientific">Magnetospirillum gryphiswaldense</name>
    <dbReference type="NCBI Taxonomy" id="55518"/>
    <lineage>
        <taxon>Bacteria</taxon>
        <taxon>Pseudomonadati</taxon>
        <taxon>Pseudomonadota</taxon>
        <taxon>Alphaproteobacteria</taxon>
        <taxon>Rhodospirillales</taxon>
        <taxon>Rhodospirillaceae</taxon>
        <taxon>Magnetospirillum</taxon>
    </lineage>
</organism>
<accession>A4TXV4</accession>
<sequence>MTPTLFICVNRRRGAGSCSGGGAFEVMAVLRTEIEARGLGWDIRLSPCLGHCALGPNIKASPNGPLLHGCTDGKEVMARLLEWRRG</sequence>
<dbReference type="Gene3D" id="3.40.30.10">
    <property type="entry name" value="Glutaredoxin"/>
    <property type="match status" value="1"/>
</dbReference>
<dbReference type="AlphaFoldDB" id="A4TXV4"/>
<evidence type="ECO:0008006" key="2">
    <source>
        <dbReference type="Google" id="ProtNLM"/>
    </source>
</evidence>
<proteinExistence type="predicted"/>
<dbReference type="RefSeq" id="WP_106003153.1">
    <property type="nucleotide sequence ID" value="NZ_CP027527.1"/>
</dbReference>
<protein>
    <recommendedName>
        <fullName evidence="2">(2Fe-2S) ferredoxin domain-containing protein</fullName>
    </recommendedName>
</protein>